<accession>A0A836BNB5</accession>
<feature type="compositionally biased region" description="Polar residues" evidence="2">
    <location>
        <begin position="931"/>
        <end position="942"/>
    </location>
</feature>
<dbReference type="GO" id="GO:0030031">
    <property type="term" value="P:cell projection assembly"/>
    <property type="evidence" value="ECO:0007669"/>
    <property type="project" value="TreeGrafter"/>
</dbReference>
<sequence>MDAFTGVVKAALLLEDVPRKAAAQMVQLAATHMGGTEGPAAPLLAAAQDPIFTSASMMAYLQRIFRASMPRIAQVLELVVGPALSVADSCDGVALAGLLEVLPAGQGDTDTSEGFASESDQSPAMGMFGMTRRQVYVFLRHRETIRQWGILGFLVFPEIMRHPGSPQRLTQLLADGFALHVYKDRVACAHALALQHLGPAIVAALGAGGAPSSGGGASPRGLGALLGRFSTKLRKSQTEEQDAHEGLPPHPLLVAAAATAVAAAPLQHRMWRTYLSGQLRGMHAAFAACPTRIPGQMDMLMAALSLGREELLWYFRHQGCSVPPELAPLLAAKGLLPGAQGRAGAGQAQGQVPVGSSEDALQALQLLAAMDAMHRLLAEHHSSLSKMIRDAVGADMQAHVVPCTPRVEFRLRQAQTNGAPGAAPPGLQPFKEMTDLLRSVLLASSPPADAAARVASAAGIWVYVSLQLAAVEPPLKAAKVLQYAEDTHYLDILQKSLDAARLLYEGPLLHAASADLAPGLSHLLETLLAAAGAALGSSRLECVHAALGAMQGLHWMLPNRVEAYAAAVAGSGPGSRRTSQDMSSSAPSRNSSSAGGPPSQTPRAANSRRLQNGQPDDLPQRCLGLVVGCVRQLLAPVVQAPLASSGGLDSSASTAGATASSGSLRGRHSSHSIIKAAAARMGRTSDNSAATSSRGTTPERLRADGSGHRSAAEAQTEPAALLPGQGSGEAPRGLEDAHDSPAGEAGRALPAAAELAARLLPLCLALDCGRMLLVDSVAGSSSSSSGGGGGGGVAEALELCRGQLVEAVRDSFTQLLANTAAAIGQASLPVPSAQLAPLRRFVEVVSALQPHLATELLPELAAALLQQSSAPTLQTIGLEAAAVSRPRLPPPPATTVEVALSVNPKAGLVPAGRSGSITSGASFSGAGPMSRSFTGQGQNGRYSSAGGDSDRSSLGPMTAALVSSGGAGSPSGPSVLRAMHAWLWSTVVNDDRRMGVAYDTEAGAFAAPSAPGLAAATSVRELALLFEWFGPCAAADLTRGCDQLIHSTLEQMQAALEFNARPLQELLDAARTPLDQRLAAVQRALPCLAPPAPSAAASGSGPAALLGPLAEMVLRLGRCLALRLQLGRAAAVAASRSADFAALALSEMAGGGTGGEAGAEGRREWAALVRLGAGAVGEAGGDPGALLPHRDDPLLTAIVTAMLPSLEAAQRWHRLPALLAALMAAPQWSSAPPGASAGPAASRSGGGRSRSGSVTGAAPGGGGSTGGAWSALPGGGPQAVAVLGLVSTVAVSLALSLQAAMAQALHPSASQFLLGCASPAGAMLCAYQRTALAALQASASASHGGPSSASLAPKQAALVALEQLPLLRAYRYSPLDTEPLPAPDPGDCATPTNASLELGGGSWWAVGSGAAGGGAGGGTPRRRAAAVAVEADPSEREPALVGGRWSGGVDAWRPAARLAPLVMGQVG</sequence>
<reference evidence="3" key="1">
    <citation type="journal article" date="2020" name="bioRxiv">
        <title>Comparative genomics of Chlamydomonas.</title>
        <authorList>
            <person name="Craig R.J."/>
            <person name="Hasan A.R."/>
            <person name="Ness R.W."/>
            <person name="Keightley P.D."/>
        </authorList>
    </citation>
    <scope>NUCLEOTIDE SEQUENCE</scope>
    <source>
        <strain evidence="3">CCAP 11/70</strain>
    </source>
</reference>
<feature type="compositionally biased region" description="Low complexity" evidence="2">
    <location>
        <begin position="583"/>
        <end position="598"/>
    </location>
</feature>
<name>A0A836BNB5_9CHLO</name>
<evidence type="ECO:0000256" key="1">
    <source>
        <dbReference type="ARBA" id="ARBA00037947"/>
    </source>
</evidence>
<dbReference type="EMBL" id="JAEHOE010000199">
    <property type="protein sequence ID" value="KAG2482860.1"/>
    <property type="molecule type" value="Genomic_DNA"/>
</dbReference>
<dbReference type="InterPro" id="IPR019137">
    <property type="entry name" value="Nck-associated_protein-1"/>
</dbReference>
<proteinExistence type="inferred from homology"/>
<dbReference type="OrthoDB" id="548214at2759"/>
<evidence type="ECO:0000313" key="3">
    <source>
        <dbReference type="EMBL" id="KAG2482860.1"/>
    </source>
</evidence>
<feature type="compositionally biased region" description="Polar residues" evidence="2">
    <location>
        <begin position="684"/>
        <end position="696"/>
    </location>
</feature>
<dbReference type="GO" id="GO:0016477">
    <property type="term" value="P:cell migration"/>
    <property type="evidence" value="ECO:0007669"/>
    <property type="project" value="TreeGrafter"/>
</dbReference>
<dbReference type="PANTHER" id="PTHR12093">
    <property type="entry name" value="NCK-ASSOCIATED PROTEIN 1"/>
    <property type="match status" value="1"/>
</dbReference>
<feature type="compositionally biased region" description="Low complexity" evidence="2">
    <location>
        <begin position="1231"/>
        <end position="1243"/>
    </location>
</feature>
<dbReference type="GO" id="GO:0000902">
    <property type="term" value="P:cell morphogenesis"/>
    <property type="evidence" value="ECO:0007669"/>
    <property type="project" value="TreeGrafter"/>
</dbReference>
<feature type="region of interest" description="Disordered" evidence="2">
    <location>
        <begin position="643"/>
        <end position="745"/>
    </location>
</feature>
<feature type="region of interest" description="Disordered" evidence="2">
    <location>
        <begin position="570"/>
        <end position="616"/>
    </location>
</feature>
<organism evidence="3 4">
    <name type="scientific">Edaphochlamys debaryana</name>
    <dbReference type="NCBI Taxonomy" id="47281"/>
    <lineage>
        <taxon>Eukaryota</taxon>
        <taxon>Viridiplantae</taxon>
        <taxon>Chlorophyta</taxon>
        <taxon>core chlorophytes</taxon>
        <taxon>Chlorophyceae</taxon>
        <taxon>CS clade</taxon>
        <taxon>Chlamydomonadales</taxon>
        <taxon>Chlamydomonadales incertae sedis</taxon>
        <taxon>Edaphochlamys</taxon>
    </lineage>
</organism>
<evidence type="ECO:0000313" key="4">
    <source>
        <dbReference type="Proteomes" id="UP000612055"/>
    </source>
</evidence>
<feature type="region of interest" description="Disordered" evidence="2">
    <location>
        <begin position="919"/>
        <end position="968"/>
    </location>
</feature>
<feature type="compositionally biased region" description="Polar residues" evidence="2">
    <location>
        <begin position="601"/>
        <end position="614"/>
    </location>
</feature>
<dbReference type="Pfam" id="PF09735">
    <property type="entry name" value="Nckap1"/>
    <property type="match status" value="1"/>
</dbReference>
<protein>
    <submittedName>
        <fullName evidence="3">Uncharacterized protein</fullName>
    </submittedName>
</protein>
<evidence type="ECO:0000256" key="2">
    <source>
        <dbReference type="SAM" id="MobiDB-lite"/>
    </source>
</evidence>
<dbReference type="PANTHER" id="PTHR12093:SF10">
    <property type="entry name" value="MEMBRANE-ASSOCIATED PROTEIN HEM"/>
    <property type="match status" value="1"/>
</dbReference>
<keyword evidence="4" id="KW-1185">Reference proteome</keyword>
<gene>
    <name evidence="3" type="ORF">HYH03_018250</name>
</gene>
<feature type="compositionally biased region" description="Basic and acidic residues" evidence="2">
    <location>
        <begin position="732"/>
        <end position="741"/>
    </location>
</feature>
<dbReference type="Proteomes" id="UP000612055">
    <property type="component" value="Unassembled WGS sequence"/>
</dbReference>
<comment type="caution">
    <text evidence="3">The sequence shown here is derived from an EMBL/GenBank/DDBJ whole genome shotgun (WGS) entry which is preliminary data.</text>
</comment>
<dbReference type="GO" id="GO:0030866">
    <property type="term" value="P:cortical actin cytoskeleton organization"/>
    <property type="evidence" value="ECO:0007669"/>
    <property type="project" value="TreeGrafter"/>
</dbReference>
<feature type="compositionally biased region" description="Basic and acidic residues" evidence="2">
    <location>
        <begin position="697"/>
        <end position="711"/>
    </location>
</feature>
<comment type="similarity">
    <text evidence="1">Belongs to the HEM-1/HEM-2 family.</text>
</comment>
<feature type="region of interest" description="Disordered" evidence="2">
    <location>
        <begin position="1231"/>
        <end position="1270"/>
    </location>
</feature>
<dbReference type="GO" id="GO:0031209">
    <property type="term" value="C:SCAR complex"/>
    <property type="evidence" value="ECO:0007669"/>
    <property type="project" value="TreeGrafter"/>
</dbReference>
<feature type="compositionally biased region" description="Low complexity" evidence="2">
    <location>
        <begin position="643"/>
        <end position="664"/>
    </location>
</feature>